<protein>
    <recommendedName>
        <fullName evidence="3">DinB family protein</fullName>
    </recommendedName>
</protein>
<dbReference type="Proteomes" id="UP000746690">
    <property type="component" value="Unassembled WGS sequence"/>
</dbReference>
<evidence type="ECO:0000313" key="2">
    <source>
        <dbReference type="Proteomes" id="UP000746690"/>
    </source>
</evidence>
<gene>
    <name evidence="1" type="ORF">HHX25_00560</name>
</gene>
<dbReference type="EMBL" id="JABBHF010000001">
    <property type="protein sequence ID" value="NMH85983.1"/>
    <property type="molecule type" value="Genomic_DNA"/>
</dbReference>
<dbReference type="Gene3D" id="1.20.120.450">
    <property type="entry name" value="dinb family like domain"/>
    <property type="match status" value="1"/>
</dbReference>
<keyword evidence="2" id="KW-1185">Reference proteome</keyword>
<evidence type="ECO:0008006" key="3">
    <source>
        <dbReference type="Google" id="ProtNLM"/>
    </source>
</evidence>
<dbReference type="RefSeq" id="WP_169669003.1">
    <property type="nucleotide sequence ID" value="NZ_JABBHF010000001.1"/>
</dbReference>
<organism evidence="1 2">
    <name type="scientific">Flavivirga algicola</name>
    <dbReference type="NCBI Taxonomy" id="2729136"/>
    <lineage>
        <taxon>Bacteria</taxon>
        <taxon>Pseudomonadati</taxon>
        <taxon>Bacteroidota</taxon>
        <taxon>Flavobacteriia</taxon>
        <taxon>Flavobacteriales</taxon>
        <taxon>Flavobacteriaceae</taxon>
        <taxon>Flavivirga</taxon>
    </lineage>
</organism>
<proteinExistence type="predicted"/>
<sequence length="165" mass="19041">METDTSITRLLEQYRFHDTLYKNVLESIKPKHTHIRLNGLTNHVSWIAGNLAATRFNLGNNIGIELKQGFPEFFKDHKSIIPNVQYPSLEAIIKDWDRITPVLEKRLEEMTPEQLSAPSPLFIPKSIKQNNILGTLIFLIDRESYAIGQIALIRKAFGYEAMKYE</sequence>
<reference evidence="1 2" key="1">
    <citation type="submission" date="2020-04" db="EMBL/GenBank/DDBJ databases">
        <title>A Flavivirga sp. nov.</title>
        <authorList>
            <person name="Sun X."/>
        </authorList>
    </citation>
    <scope>NUCLEOTIDE SEQUENCE [LARGE SCALE GENOMIC DNA]</scope>
    <source>
        <strain evidence="1 2">Y03</strain>
    </source>
</reference>
<evidence type="ECO:0000313" key="1">
    <source>
        <dbReference type="EMBL" id="NMH85983.1"/>
    </source>
</evidence>
<comment type="caution">
    <text evidence="1">The sequence shown here is derived from an EMBL/GenBank/DDBJ whole genome shotgun (WGS) entry which is preliminary data.</text>
</comment>
<dbReference type="SUPFAM" id="SSF109854">
    <property type="entry name" value="DinB/YfiT-like putative metalloenzymes"/>
    <property type="match status" value="1"/>
</dbReference>
<dbReference type="InterPro" id="IPR034660">
    <property type="entry name" value="DinB/YfiT-like"/>
</dbReference>
<name>A0ABX1RTE6_9FLAO</name>
<accession>A0ABX1RTE6</accession>